<dbReference type="RefSeq" id="WP_124234161.1">
    <property type="nucleotide sequence ID" value="NZ_RHHM01000014.1"/>
</dbReference>
<dbReference type="AlphaFoldDB" id="A0A3N6TP89"/>
<keyword evidence="2 5" id="KW-0812">Transmembrane</keyword>
<evidence type="ECO:0000256" key="4">
    <source>
        <dbReference type="ARBA" id="ARBA00023136"/>
    </source>
</evidence>
<evidence type="ECO:0000313" key="8">
    <source>
        <dbReference type="Proteomes" id="UP000279457"/>
    </source>
</evidence>
<dbReference type="OrthoDB" id="6402862at2"/>
<name>A0A3N6TP89_9GAMM</name>
<reference evidence="7 8" key="1">
    <citation type="submission" date="2018-10" db="EMBL/GenBank/DDBJ databases">
        <title>Draft genome sequence for the type isolate of Erwinia psidii, agent causal of bacterial blight in guava (Psidium guajava) and wilt and die-back of Eucalyptus spp.</title>
        <authorList>
            <person name="Hermenegildo P.S."/>
            <person name="Santos S.A."/>
            <person name="Guimaraes L.M.S."/>
            <person name="Vidigal P.M.P."/>
            <person name="Pereira I.C."/>
            <person name="Badel J.L."/>
            <person name="Alfenas-Zerbini P."/>
            <person name="Ferreira M.A.S.V."/>
            <person name="Alfenas A.C."/>
        </authorList>
    </citation>
    <scope>NUCLEOTIDE SEQUENCE [LARGE SCALE GENOMIC DNA]</scope>
    <source>
        <strain evidence="7 8">IBSBF 435</strain>
    </source>
</reference>
<evidence type="ECO:0000256" key="5">
    <source>
        <dbReference type="SAM" id="Phobius"/>
    </source>
</evidence>
<comment type="subcellular location">
    <subcellularLocation>
        <location evidence="1">Membrane</location>
        <topology evidence="1">Multi-pass membrane protein</topology>
    </subcellularLocation>
</comment>
<accession>A0A3N6TP89</accession>
<feature type="domain" description="NfeD-like C-terminal" evidence="6">
    <location>
        <begin position="92"/>
        <end position="145"/>
    </location>
</feature>
<evidence type="ECO:0000256" key="1">
    <source>
        <dbReference type="ARBA" id="ARBA00004141"/>
    </source>
</evidence>
<evidence type="ECO:0000259" key="6">
    <source>
        <dbReference type="Pfam" id="PF01957"/>
    </source>
</evidence>
<dbReference type="InterPro" id="IPR002810">
    <property type="entry name" value="NfeD-like_C"/>
</dbReference>
<keyword evidence="8" id="KW-1185">Reference proteome</keyword>
<dbReference type="InterPro" id="IPR012340">
    <property type="entry name" value="NA-bd_OB-fold"/>
</dbReference>
<feature type="transmembrane region" description="Helical" evidence="5">
    <location>
        <begin position="6"/>
        <end position="23"/>
    </location>
</feature>
<gene>
    <name evidence="7" type="ORF">EB241_16645</name>
</gene>
<feature type="transmembrane region" description="Helical" evidence="5">
    <location>
        <begin position="30"/>
        <end position="49"/>
    </location>
</feature>
<keyword evidence="3 5" id="KW-1133">Transmembrane helix</keyword>
<evidence type="ECO:0000256" key="3">
    <source>
        <dbReference type="ARBA" id="ARBA00022989"/>
    </source>
</evidence>
<dbReference type="InterPro" id="IPR052165">
    <property type="entry name" value="Membrane_assoc_protease"/>
</dbReference>
<comment type="caution">
    <text evidence="7">The sequence shown here is derived from an EMBL/GenBank/DDBJ whole genome shotgun (WGS) entry which is preliminary data.</text>
</comment>
<dbReference type="SUPFAM" id="SSF141322">
    <property type="entry name" value="NfeD domain-like"/>
    <property type="match status" value="1"/>
</dbReference>
<evidence type="ECO:0000256" key="2">
    <source>
        <dbReference type="ARBA" id="ARBA00022692"/>
    </source>
</evidence>
<evidence type="ECO:0000313" key="7">
    <source>
        <dbReference type="EMBL" id="RQM37042.1"/>
    </source>
</evidence>
<keyword evidence="4 5" id="KW-0472">Membrane</keyword>
<dbReference type="Pfam" id="PF01957">
    <property type="entry name" value="NfeD"/>
    <property type="match status" value="1"/>
</dbReference>
<organism evidence="7 8">
    <name type="scientific">Erwinia psidii</name>
    <dbReference type="NCBI Taxonomy" id="69224"/>
    <lineage>
        <taxon>Bacteria</taxon>
        <taxon>Pseudomonadati</taxon>
        <taxon>Pseudomonadota</taxon>
        <taxon>Gammaproteobacteria</taxon>
        <taxon>Enterobacterales</taxon>
        <taxon>Erwiniaceae</taxon>
        <taxon>Erwinia</taxon>
    </lineage>
</organism>
<protein>
    <submittedName>
        <fullName evidence="7">NfeD family protein</fullName>
    </submittedName>
</protein>
<dbReference type="PANTHER" id="PTHR33507">
    <property type="entry name" value="INNER MEMBRANE PROTEIN YBBJ"/>
    <property type="match status" value="1"/>
</dbReference>
<dbReference type="EMBL" id="RHHM01000014">
    <property type="protein sequence ID" value="RQM37042.1"/>
    <property type="molecule type" value="Genomic_DNA"/>
</dbReference>
<feature type="transmembrane region" description="Helical" evidence="5">
    <location>
        <begin position="55"/>
        <end position="75"/>
    </location>
</feature>
<dbReference type="Proteomes" id="UP000279457">
    <property type="component" value="Unassembled WGS sequence"/>
</dbReference>
<dbReference type="PANTHER" id="PTHR33507:SF3">
    <property type="entry name" value="INNER MEMBRANE PROTEIN YBBJ"/>
    <property type="match status" value="1"/>
</dbReference>
<dbReference type="Gene3D" id="2.40.50.140">
    <property type="entry name" value="Nucleic acid-binding proteins"/>
    <property type="match status" value="1"/>
</dbReference>
<proteinExistence type="predicted"/>
<dbReference type="GO" id="GO:0005886">
    <property type="term" value="C:plasma membrane"/>
    <property type="evidence" value="ECO:0007669"/>
    <property type="project" value="TreeGrafter"/>
</dbReference>
<sequence>MMAELLATPWLLWLAVGCVLLAAEMLGASGYLLWSGVAALLVSLLIWIVPFSWEWQGVSFAMLTVLSAIGWYYWLKNRHNHRPSSSLNQRGKQLTGRKLTLEHSLVDGFGHVRIGDSSWRVQAKENYPAGTQVVVMAVEGITLQIDRFIDNASTECSESSIRR</sequence>